<dbReference type="Proteomes" id="UP000655287">
    <property type="component" value="Unassembled WGS sequence"/>
</dbReference>
<dbReference type="RefSeq" id="WP_203982282.1">
    <property type="nucleotide sequence ID" value="NZ_BOOU01000008.1"/>
</dbReference>
<feature type="transmembrane region" description="Helical" evidence="2">
    <location>
        <begin position="187"/>
        <end position="207"/>
    </location>
</feature>
<feature type="signal peptide" evidence="3">
    <location>
        <begin position="1"/>
        <end position="25"/>
    </location>
</feature>
<comment type="caution">
    <text evidence="4">The sequence shown here is derived from an EMBL/GenBank/DDBJ whole genome shotgun (WGS) entry which is preliminary data.</text>
</comment>
<keyword evidence="2" id="KW-0812">Transmembrane</keyword>
<accession>A0A919QYH6</accession>
<dbReference type="EMBL" id="BOOU01000008">
    <property type="protein sequence ID" value="GII75623.1"/>
    <property type="molecule type" value="Genomic_DNA"/>
</dbReference>
<evidence type="ECO:0000256" key="3">
    <source>
        <dbReference type="SAM" id="SignalP"/>
    </source>
</evidence>
<feature type="chain" id="PRO_5038069216" description="Lipoprotein" evidence="3">
    <location>
        <begin position="26"/>
        <end position="214"/>
    </location>
</feature>
<evidence type="ECO:0000313" key="4">
    <source>
        <dbReference type="EMBL" id="GII75623.1"/>
    </source>
</evidence>
<reference evidence="4" key="1">
    <citation type="submission" date="2021-01" db="EMBL/GenBank/DDBJ databases">
        <title>Whole genome shotgun sequence of Sphaerisporangium rufum NBRC 109079.</title>
        <authorList>
            <person name="Komaki H."/>
            <person name="Tamura T."/>
        </authorList>
    </citation>
    <scope>NUCLEOTIDE SEQUENCE</scope>
    <source>
        <strain evidence="4">NBRC 109079</strain>
    </source>
</reference>
<protein>
    <recommendedName>
        <fullName evidence="6">Lipoprotein</fullName>
    </recommendedName>
</protein>
<feature type="region of interest" description="Disordered" evidence="1">
    <location>
        <begin position="150"/>
        <end position="181"/>
    </location>
</feature>
<dbReference type="PROSITE" id="PS51257">
    <property type="entry name" value="PROKAR_LIPOPROTEIN"/>
    <property type="match status" value="1"/>
</dbReference>
<name>A0A919QYH6_9ACTN</name>
<keyword evidence="3" id="KW-0732">Signal</keyword>
<sequence length="214" mass="21530">MHRVGQVALAGFVLLAGGVACSAKADSAAPTPTPTASRQDVKVQLVPERVLGGATRSVRVRAFCPVPQGGTDYRATARSDAFTGVVTLTQPPVVTPAASSTPVTAAAPPPEVHGFAIVDEDAEPARYRVDVKCEGTNDTGRGTLIITARPKPSPKPTHTRVVPSKAPRAGGGGTAPVAASAEEPAGIPGPVVAAGVLAALAGGVAVARRRSRSR</sequence>
<dbReference type="AlphaFoldDB" id="A0A919QYH6"/>
<evidence type="ECO:0008006" key="6">
    <source>
        <dbReference type="Google" id="ProtNLM"/>
    </source>
</evidence>
<evidence type="ECO:0000256" key="2">
    <source>
        <dbReference type="SAM" id="Phobius"/>
    </source>
</evidence>
<keyword evidence="2" id="KW-1133">Transmembrane helix</keyword>
<organism evidence="4 5">
    <name type="scientific">Sphaerisporangium rufum</name>
    <dbReference type="NCBI Taxonomy" id="1381558"/>
    <lineage>
        <taxon>Bacteria</taxon>
        <taxon>Bacillati</taxon>
        <taxon>Actinomycetota</taxon>
        <taxon>Actinomycetes</taxon>
        <taxon>Streptosporangiales</taxon>
        <taxon>Streptosporangiaceae</taxon>
        <taxon>Sphaerisporangium</taxon>
    </lineage>
</organism>
<proteinExistence type="predicted"/>
<evidence type="ECO:0000256" key="1">
    <source>
        <dbReference type="SAM" id="MobiDB-lite"/>
    </source>
</evidence>
<evidence type="ECO:0000313" key="5">
    <source>
        <dbReference type="Proteomes" id="UP000655287"/>
    </source>
</evidence>
<keyword evidence="2" id="KW-0472">Membrane</keyword>
<keyword evidence="5" id="KW-1185">Reference proteome</keyword>
<gene>
    <name evidence="4" type="ORF">Sru01_06050</name>
</gene>